<proteinExistence type="predicted"/>
<keyword evidence="1" id="KW-1185">Reference proteome</keyword>
<accession>A0A915D5Q6</accession>
<evidence type="ECO:0000313" key="1">
    <source>
        <dbReference type="Proteomes" id="UP000887574"/>
    </source>
</evidence>
<protein>
    <submittedName>
        <fullName evidence="2">Uncharacterized protein</fullName>
    </submittedName>
</protein>
<organism evidence="1 2">
    <name type="scientific">Ditylenchus dipsaci</name>
    <dbReference type="NCBI Taxonomy" id="166011"/>
    <lineage>
        <taxon>Eukaryota</taxon>
        <taxon>Metazoa</taxon>
        <taxon>Ecdysozoa</taxon>
        <taxon>Nematoda</taxon>
        <taxon>Chromadorea</taxon>
        <taxon>Rhabditida</taxon>
        <taxon>Tylenchina</taxon>
        <taxon>Tylenchomorpha</taxon>
        <taxon>Sphaerularioidea</taxon>
        <taxon>Anguinidae</taxon>
        <taxon>Anguininae</taxon>
        <taxon>Ditylenchus</taxon>
    </lineage>
</organism>
<dbReference type="WBParaSite" id="jg15678">
    <property type="protein sequence ID" value="jg15678"/>
    <property type="gene ID" value="jg15678"/>
</dbReference>
<evidence type="ECO:0000313" key="2">
    <source>
        <dbReference type="WBParaSite" id="jg15678"/>
    </source>
</evidence>
<reference evidence="2" key="1">
    <citation type="submission" date="2022-11" db="UniProtKB">
        <authorList>
            <consortium name="WormBaseParasite"/>
        </authorList>
    </citation>
    <scope>IDENTIFICATION</scope>
</reference>
<sequence length="168" mass="19373">MVYLRHRWELQHEFDTALWSPTNDVLTTANVGEVLPNIQCPLHVSGSQLHLGSLIIDWETLEKDHIGEYSLAAEGCNTHRCWMQLKHASHKNQVHKICRLVKVLKLLFVDSKSLLDRGKVLVDKCDCMQIDHQLQNPSDIFQCIVELCQIMHEAGFWLSLTEILDEFS</sequence>
<name>A0A915D5Q6_9BILA</name>
<dbReference type="AlphaFoldDB" id="A0A915D5Q6"/>
<dbReference type="Proteomes" id="UP000887574">
    <property type="component" value="Unplaced"/>
</dbReference>